<evidence type="ECO:0000256" key="3">
    <source>
        <dbReference type="ARBA" id="ARBA00022448"/>
    </source>
</evidence>
<dbReference type="InterPro" id="IPR004813">
    <property type="entry name" value="OPT"/>
</dbReference>
<dbReference type="NCBIfam" id="TIGR00728">
    <property type="entry name" value="OPT_sfam"/>
    <property type="match status" value="1"/>
</dbReference>
<gene>
    <name evidence="11" type="ORF">EXIGLDRAFT_733330</name>
</gene>
<keyword evidence="5" id="KW-0571">Peptide transport</keyword>
<dbReference type="AlphaFoldDB" id="A0A166AZ02"/>
<keyword evidence="4 10" id="KW-0812">Transmembrane</keyword>
<evidence type="ECO:0000256" key="9">
    <source>
        <dbReference type="SAM" id="Coils"/>
    </source>
</evidence>
<keyword evidence="3" id="KW-0813">Transport</keyword>
<evidence type="ECO:0000256" key="7">
    <source>
        <dbReference type="ARBA" id="ARBA00022989"/>
    </source>
</evidence>
<dbReference type="GO" id="GO:0015031">
    <property type="term" value="P:protein transport"/>
    <property type="evidence" value="ECO:0007669"/>
    <property type="project" value="UniProtKB-KW"/>
</dbReference>
<dbReference type="NCBIfam" id="TIGR00727">
    <property type="entry name" value="ISP4_OPT"/>
    <property type="match status" value="1"/>
</dbReference>
<dbReference type="GO" id="GO:0035673">
    <property type="term" value="F:oligopeptide transmembrane transporter activity"/>
    <property type="evidence" value="ECO:0007669"/>
    <property type="project" value="InterPro"/>
</dbReference>
<dbReference type="InterPro" id="IPR004648">
    <property type="entry name" value="Oligpept_transpt"/>
</dbReference>
<keyword evidence="6" id="KW-0653">Protein transport</keyword>
<accession>A0A166AZ02</accession>
<dbReference type="EMBL" id="KV425943">
    <property type="protein sequence ID" value="KZV96409.1"/>
    <property type="molecule type" value="Genomic_DNA"/>
</dbReference>
<evidence type="ECO:0000313" key="11">
    <source>
        <dbReference type="EMBL" id="KZV96409.1"/>
    </source>
</evidence>
<keyword evidence="9" id="KW-0175">Coiled coil</keyword>
<feature type="transmembrane region" description="Helical" evidence="10">
    <location>
        <begin position="631"/>
        <end position="651"/>
    </location>
</feature>
<name>A0A166AZ02_EXIGL</name>
<feature type="transmembrane region" description="Helical" evidence="10">
    <location>
        <begin position="523"/>
        <end position="543"/>
    </location>
</feature>
<feature type="transmembrane region" description="Helical" evidence="10">
    <location>
        <begin position="397"/>
        <end position="417"/>
    </location>
</feature>
<dbReference type="Pfam" id="PF03169">
    <property type="entry name" value="OPT"/>
    <property type="match status" value="1"/>
</dbReference>
<feature type="transmembrane region" description="Helical" evidence="10">
    <location>
        <begin position="320"/>
        <end position="340"/>
    </location>
</feature>
<organism evidence="11 12">
    <name type="scientific">Exidia glandulosa HHB12029</name>
    <dbReference type="NCBI Taxonomy" id="1314781"/>
    <lineage>
        <taxon>Eukaryota</taxon>
        <taxon>Fungi</taxon>
        <taxon>Dikarya</taxon>
        <taxon>Basidiomycota</taxon>
        <taxon>Agaricomycotina</taxon>
        <taxon>Agaricomycetes</taxon>
        <taxon>Auriculariales</taxon>
        <taxon>Exidiaceae</taxon>
        <taxon>Exidia</taxon>
    </lineage>
</organism>
<evidence type="ECO:0000256" key="4">
    <source>
        <dbReference type="ARBA" id="ARBA00022692"/>
    </source>
</evidence>
<feature type="transmembrane region" description="Helical" evidence="10">
    <location>
        <begin position="169"/>
        <end position="190"/>
    </location>
</feature>
<sequence>MAAIDAPVLERVQTHSSIDDEKKNALPSDVDLADVEGDLEALEDDIIAAQADAEKLSYEDARALVHEIVDEYQLDPNFPPHIMESAVKFLEDPTLKDDPAEYRKVFAEVKLAASFLRDNSPYPEVRAVVPNTDDPSIPCSTLRAWVIGLVLACGGAACNQFFSPRQPSIVLSVYTAQVLAYPLGTFWARFIPNAFSIPMPFSGGKRLELNPGPFTQKEHMLITVMANVSFGSLYTADIYVIQKLPRFFNQAWATDYGYQVTTSLSVQLLGYGLAGITRRFLVYPASCIWPANMGTIALNRAFHKDKNVPANGWKMSKLTFFGWAFLGMFIYFWIPNFFFYGFGVFSWMTWIAPDNVNLAAICGVQNGLGLNPFPTFDWNWMQGDPIITPLFSNVNQYIGLLIGIPIIAGIWYGNVFNTGYLGINSNRVFDNTGSPYNVSRILTPEGLFDESAYKAYSPAYLGAGNLVVYIAFFALYTATISYAFLYHRHEIAKGFRSLISGKAHDGKDIHNRLMRAYPEAPEWWYSVLLLIAIGLGLAGLLAYPTRTNVSSLFFGIAVSAVFVVPVGIITAVTNVEVTLNVLAEFVGGAAYPGNYLAMLFFKTYGVITCSQAISFASDLKLGHYAKIPPRAMFAAQTAATIISTFVSISIVNWQMTGVQDLCAIDQPQKFTCPGINTFFTAAVLWGTIGPKRVFGIGTIYNNVLWAFLIGLFLPLPIYYYVKKNPRSWARYIHIPAILYGTLGGSPYNISYFTPVIYLAVFFNYYVRRRFLAWWSKYAYVLTTAFSVGIAISAIIQFIVDDQSATGLPEWWGNDIVGVGCDGGGPDGFGCPRLPIPDEGFFHPGPGEF</sequence>
<comment type="similarity">
    <text evidence="2">Belongs to the oligopeptide OPT transporter family.</text>
</comment>
<keyword evidence="12" id="KW-1185">Reference proteome</keyword>
<comment type="subcellular location">
    <subcellularLocation>
        <location evidence="1">Membrane</location>
        <topology evidence="1">Multi-pass membrane protein</topology>
    </subcellularLocation>
</comment>
<feature type="transmembrane region" description="Helical" evidence="10">
    <location>
        <begin position="703"/>
        <end position="721"/>
    </location>
</feature>
<evidence type="ECO:0000256" key="2">
    <source>
        <dbReference type="ARBA" id="ARBA00008807"/>
    </source>
</evidence>
<feature type="transmembrane region" description="Helical" evidence="10">
    <location>
        <begin position="552"/>
        <end position="575"/>
    </location>
</feature>
<evidence type="ECO:0000256" key="6">
    <source>
        <dbReference type="ARBA" id="ARBA00022927"/>
    </source>
</evidence>
<feature type="transmembrane region" description="Helical" evidence="10">
    <location>
        <begin position="778"/>
        <end position="799"/>
    </location>
</feature>
<dbReference type="GO" id="GO:0016020">
    <property type="term" value="C:membrane"/>
    <property type="evidence" value="ECO:0007669"/>
    <property type="project" value="UniProtKB-SubCell"/>
</dbReference>
<feature type="coiled-coil region" evidence="9">
    <location>
        <begin position="32"/>
        <end position="59"/>
    </location>
</feature>
<evidence type="ECO:0000313" key="12">
    <source>
        <dbReference type="Proteomes" id="UP000077266"/>
    </source>
</evidence>
<dbReference type="OrthoDB" id="9986677at2759"/>
<evidence type="ECO:0000256" key="5">
    <source>
        <dbReference type="ARBA" id="ARBA00022856"/>
    </source>
</evidence>
<feature type="transmembrane region" description="Helical" evidence="10">
    <location>
        <begin position="466"/>
        <end position="485"/>
    </location>
</feature>
<feature type="transmembrane region" description="Helical" evidence="10">
    <location>
        <begin position="749"/>
        <end position="766"/>
    </location>
</feature>
<evidence type="ECO:0000256" key="8">
    <source>
        <dbReference type="ARBA" id="ARBA00023136"/>
    </source>
</evidence>
<dbReference type="Proteomes" id="UP000077266">
    <property type="component" value="Unassembled WGS sequence"/>
</dbReference>
<protein>
    <submittedName>
        <fullName evidence="11">OPT-domain-containing protein</fullName>
    </submittedName>
</protein>
<keyword evidence="8 10" id="KW-0472">Membrane</keyword>
<dbReference type="PANTHER" id="PTHR22601">
    <property type="entry name" value="ISP4 LIKE PROTEIN"/>
    <property type="match status" value="1"/>
</dbReference>
<reference evidence="11 12" key="1">
    <citation type="journal article" date="2016" name="Mol. Biol. Evol.">
        <title>Comparative Genomics of Early-Diverging Mushroom-Forming Fungi Provides Insights into the Origins of Lignocellulose Decay Capabilities.</title>
        <authorList>
            <person name="Nagy L.G."/>
            <person name="Riley R."/>
            <person name="Tritt A."/>
            <person name="Adam C."/>
            <person name="Daum C."/>
            <person name="Floudas D."/>
            <person name="Sun H."/>
            <person name="Yadav J.S."/>
            <person name="Pangilinan J."/>
            <person name="Larsson K.H."/>
            <person name="Matsuura K."/>
            <person name="Barry K."/>
            <person name="Labutti K."/>
            <person name="Kuo R."/>
            <person name="Ohm R.A."/>
            <person name="Bhattacharya S.S."/>
            <person name="Shirouzu T."/>
            <person name="Yoshinaga Y."/>
            <person name="Martin F.M."/>
            <person name="Grigoriev I.V."/>
            <person name="Hibbett D.S."/>
        </authorList>
    </citation>
    <scope>NUCLEOTIDE SEQUENCE [LARGE SCALE GENOMIC DNA]</scope>
    <source>
        <strain evidence="11 12">HHB12029</strain>
    </source>
</reference>
<proteinExistence type="inferred from homology"/>
<evidence type="ECO:0000256" key="1">
    <source>
        <dbReference type="ARBA" id="ARBA00004141"/>
    </source>
</evidence>
<feature type="transmembrane region" description="Helical" evidence="10">
    <location>
        <begin position="220"/>
        <end position="241"/>
    </location>
</feature>
<keyword evidence="7 10" id="KW-1133">Transmembrane helix</keyword>
<dbReference type="InParanoid" id="A0A166AZ02"/>
<feature type="transmembrane region" description="Helical" evidence="10">
    <location>
        <begin position="142"/>
        <end position="162"/>
    </location>
</feature>
<evidence type="ECO:0000256" key="10">
    <source>
        <dbReference type="SAM" id="Phobius"/>
    </source>
</evidence>